<evidence type="ECO:0000256" key="9">
    <source>
        <dbReference type="ARBA" id="ARBA00022989"/>
    </source>
</evidence>
<name>A4RUV7_OSTLU</name>
<keyword evidence="4 12" id="KW-0812">Transmembrane</keyword>
<dbReference type="RefSeq" id="XP_001416737.1">
    <property type="nucleotide sequence ID" value="XM_001416700.1"/>
</dbReference>
<sequence length="340" mass="35820">MTTPTATTTTAATRASASARSSDAPSLTFAAIARSLIAGGVAGGVSRTAVAPLERLKILQQVSSSSAYNGVYSGLSHMWKTEGVKGLFKGNGANCVRIVPNSAVKFFCYEHMAHGLLDLRRTFDKDAEMDVLTRLGGGAGAGIVAMSATYPLDMIRGRLTVQKSAADAAKSGGANYRGIYHAFTVIAQKEGFGAFYKGWTPSVIGVIPYVGLNFAIYETLKDQTVKMQGLRSASDLSVFAGLVCGGVAGAVGQTVAYPFDVCRRRLQVSGWVQAGVQAGGPVYTGMFDCFRRTVAEEGVSALFHGLSANYIKIMPSIAIAFVVYDQLKIILKPEIKISAG</sequence>
<dbReference type="PROSITE" id="PS50920">
    <property type="entry name" value="SOLCAR"/>
    <property type="match status" value="3"/>
</dbReference>
<dbReference type="PRINTS" id="PR00926">
    <property type="entry name" value="MITOCARRIER"/>
</dbReference>
<feature type="repeat" description="Solcar" evidence="12">
    <location>
        <begin position="236"/>
        <end position="330"/>
    </location>
</feature>
<comment type="subcellular location">
    <subcellularLocation>
        <location evidence="1">Mitochondrion inner membrane</location>
        <topology evidence="1">Multi-pass membrane protein</topology>
    </subcellularLocation>
</comment>
<evidence type="ECO:0000313" key="15">
    <source>
        <dbReference type="Proteomes" id="UP000001568"/>
    </source>
</evidence>
<evidence type="ECO:0000256" key="13">
    <source>
        <dbReference type="RuleBase" id="RU000488"/>
    </source>
</evidence>
<protein>
    <submittedName>
        <fullName evidence="14">MC family transporter: aspartate/glutamate (Ca2+-activated)</fullName>
    </submittedName>
</protein>
<gene>
    <name evidence="14" type="ORF">OSTLU_34060</name>
</gene>
<keyword evidence="9" id="KW-1133">Transmembrane helix</keyword>
<comment type="similarity">
    <text evidence="2 13">Belongs to the mitochondrial carrier (TC 2.A.29) family.</text>
</comment>
<evidence type="ECO:0000256" key="10">
    <source>
        <dbReference type="ARBA" id="ARBA00023128"/>
    </source>
</evidence>
<keyword evidence="15" id="KW-1185">Reference proteome</keyword>
<dbReference type="Gramene" id="ABO95030">
    <property type="protein sequence ID" value="ABO95030"/>
    <property type="gene ID" value="OSTLU_34060"/>
</dbReference>
<dbReference type="OMA" id="YKMSVPK"/>
<dbReference type="KEGG" id="olu:OSTLU_34060"/>
<keyword evidence="10" id="KW-0496">Mitochondrion</keyword>
<keyword evidence="6" id="KW-0677">Repeat</keyword>
<evidence type="ECO:0000256" key="3">
    <source>
        <dbReference type="ARBA" id="ARBA00022448"/>
    </source>
</evidence>
<keyword evidence="3 13" id="KW-0813">Transport</keyword>
<dbReference type="InterPro" id="IPR018108">
    <property type="entry name" value="MCP_transmembrane"/>
</dbReference>
<organism evidence="14 15">
    <name type="scientific">Ostreococcus lucimarinus (strain CCE9901)</name>
    <dbReference type="NCBI Taxonomy" id="436017"/>
    <lineage>
        <taxon>Eukaryota</taxon>
        <taxon>Viridiplantae</taxon>
        <taxon>Chlorophyta</taxon>
        <taxon>Mamiellophyceae</taxon>
        <taxon>Mamiellales</taxon>
        <taxon>Bathycoccaceae</taxon>
        <taxon>Ostreococcus</taxon>
    </lineage>
</organism>
<evidence type="ECO:0000313" key="14">
    <source>
        <dbReference type="EMBL" id="ABO95030.1"/>
    </source>
</evidence>
<dbReference type="EMBL" id="CP000583">
    <property type="protein sequence ID" value="ABO95030.1"/>
    <property type="molecule type" value="Genomic_DNA"/>
</dbReference>
<dbReference type="InterPro" id="IPR002067">
    <property type="entry name" value="MCP"/>
</dbReference>
<dbReference type="GO" id="GO:0005743">
    <property type="term" value="C:mitochondrial inner membrane"/>
    <property type="evidence" value="ECO:0007669"/>
    <property type="project" value="UniProtKB-SubCell"/>
</dbReference>
<evidence type="ECO:0000256" key="1">
    <source>
        <dbReference type="ARBA" id="ARBA00004448"/>
    </source>
</evidence>
<evidence type="ECO:0000256" key="8">
    <source>
        <dbReference type="ARBA" id="ARBA00022837"/>
    </source>
</evidence>
<keyword evidence="5" id="KW-0479">Metal-binding</keyword>
<dbReference type="Proteomes" id="UP000001568">
    <property type="component" value="Chromosome 3"/>
</dbReference>
<keyword evidence="7" id="KW-0999">Mitochondrion inner membrane</keyword>
<evidence type="ECO:0000256" key="5">
    <source>
        <dbReference type="ARBA" id="ARBA00022723"/>
    </source>
</evidence>
<keyword evidence="11 12" id="KW-0472">Membrane</keyword>
<dbReference type="AlphaFoldDB" id="A4RUV7"/>
<evidence type="ECO:0000256" key="6">
    <source>
        <dbReference type="ARBA" id="ARBA00022737"/>
    </source>
</evidence>
<dbReference type="HOGENOM" id="CLU_015166_10_2_1"/>
<dbReference type="PANTHER" id="PTHR24089">
    <property type="entry name" value="SOLUTE CARRIER FAMILY 25"/>
    <property type="match status" value="1"/>
</dbReference>
<dbReference type="FunFam" id="1.50.40.10:FF:000016">
    <property type="entry name" value="Solute carrier family 25 member 23"/>
    <property type="match status" value="1"/>
</dbReference>
<dbReference type="SUPFAM" id="SSF103506">
    <property type="entry name" value="Mitochondrial carrier"/>
    <property type="match status" value="1"/>
</dbReference>
<dbReference type="eggNOG" id="KOG0752">
    <property type="taxonomic scope" value="Eukaryota"/>
</dbReference>
<dbReference type="GO" id="GO:0055085">
    <property type="term" value="P:transmembrane transport"/>
    <property type="evidence" value="ECO:0007669"/>
    <property type="project" value="InterPro"/>
</dbReference>
<dbReference type="STRING" id="436017.A4RUV7"/>
<evidence type="ECO:0000256" key="4">
    <source>
        <dbReference type="ARBA" id="ARBA00022692"/>
    </source>
</evidence>
<dbReference type="GeneID" id="5000732"/>
<dbReference type="Pfam" id="PF00153">
    <property type="entry name" value="Mito_carr"/>
    <property type="match status" value="3"/>
</dbReference>
<dbReference type="GO" id="GO:0046872">
    <property type="term" value="F:metal ion binding"/>
    <property type="evidence" value="ECO:0007669"/>
    <property type="project" value="UniProtKB-KW"/>
</dbReference>
<feature type="repeat" description="Solcar" evidence="12">
    <location>
        <begin position="30"/>
        <end position="115"/>
    </location>
</feature>
<evidence type="ECO:0000256" key="2">
    <source>
        <dbReference type="ARBA" id="ARBA00006375"/>
    </source>
</evidence>
<evidence type="ECO:0000256" key="7">
    <source>
        <dbReference type="ARBA" id="ARBA00022792"/>
    </source>
</evidence>
<keyword evidence="8" id="KW-0106">Calcium</keyword>
<accession>A4RUV7</accession>
<dbReference type="InterPro" id="IPR023395">
    <property type="entry name" value="MCP_dom_sf"/>
</dbReference>
<proteinExistence type="inferred from homology"/>
<feature type="repeat" description="Solcar" evidence="12">
    <location>
        <begin position="129"/>
        <end position="223"/>
    </location>
</feature>
<dbReference type="OrthoDB" id="270584at2759"/>
<evidence type="ECO:0000256" key="12">
    <source>
        <dbReference type="PROSITE-ProRule" id="PRU00282"/>
    </source>
</evidence>
<evidence type="ECO:0000256" key="11">
    <source>
        <dbReference type="ARBA" id="ARBA00023136"/>
    </source>
</evidence>
<reference evidence="14 15" key="1">
    <citation type="journal article" date="2007" name="Proc. Natl. Acad. Sci. U.S.A.">
        <title>The tiny eukaryote Ostreococcus provides genomic insights into the paradox of plankton speciation.</title>
        <authorList>
            <person name="Palenik B."/>
            <person name="Grimwood J."/>
            <person name="Aerts A."/>
            <person name="Rouze P."/>
            <person name="Salamov A."/>
            <person name="Putnam N."/>
            <person name="Dupont C."/>
            <person name="Jorgensen R."/>
            <person name="Derelle E."/>
            <person name="Rombauts S."/>
            <person name="Zhou K."/>
            <person name="Otillar R."/>
            <person name="Merchant S.S."/>
            <person name="Podell S."/>
            <person name="Gaasterland T."/>
            <person name="Napoli C."/>
            <person name="Gendler K."/>
            <person name="Manuell A."/>
            <person name="Tai V."/>
            <person name="Vallon O."/>
            <person name="Piganeau G."/>
            <person name="Jancek S."/>
            <person name="Heijde M."/>
            <person name="Jabbari K."/>
            <person name="Bowler C."/>
            <person name="Lohr M."/>
            <person name="Robbens S."/>
            <person name="Werner G."/>
            <person name="Dubchak I."/>
            <person name="Pazour G.J."/>
            <person name="Ren Q."/>
            <person name="Paulsen I."/>
            <person name="Delwiche C."/>
            <person name="Schmutz J."/>
            <person name="Rokhsar D."/>
            <person name="Van de Peer Y."/>
            <person name="Moreau H."/>
            <person name="Grigoriev I.V."/>
        </authorList>
    </citation>
    <scope>NUCLEOTIDE SEQUENCE [LARGE SCALE GENOMIC DNA]</scope>
    <source>
        <strain evidence="14 15">CCE9901</strain>
    </source>
</reference>
<dbReference type="Gene3D" id="1.50.40.10">
    <property type="entry name" value="Mitochondrial carrier domain"/>
    <property type="match status" value="1"/>
</dbReference>